<feature type="transmembrane region" description="Helical" evidence="1">
    <location>
        <begin position="46"/>
        <end position="65"/>
    </location>
</feature>
<keyword evidence="1" id="KW-0472">Membrane</keyword>
<dbReference type="AlphaFoldDB" id="A0A414IN94"/>
<dbReference type="GO" id="GO:0016747">
    <property type="term" value="F:acyltransferase activity, transferring groups other than amino-acyl groups"/>
    <property type="evidence" value="ECO:0007669"/>
    <property type="project" value="InterPro"/>
</dbReference>
<dbReference type="Pfam" id="PF01757">
    <property type="entry name" value="Acyl_transf_3"/>
    <property type="match status" value="1"/>
</dbReference>
<organism evidence="3 4">
    <name type="scientific">Bacteroides uniformis</name>
    <dbReference type="NCBI Taxonomy" id="820"/>
    <lineage>
        <taxon>Bacteria</taxon>
        <taxon>Pseudomonadati</taxon>
        <taxon>Bacteroidota</taxon>
        <taxon>Bacteroidia</taxon>
        <taxon>Bacteroidales</taxon>
        <taxon>Bacteroidaceae</taxon>
        <taxon>Bacteroides</taxon>
    </lineage>
</organism>
<feature type="transmembrane region" description="Helical" evidence="1">
    <location>
        <begin position="12"/>
        <end position="31"/>
    </location>
</feature>
<feature type="transmembrane region" description="Helical" evidence="1">
    <location>
        <begin position="307"/>
        <end position="330"/>
    </location>
</feature>
<dbReference type="RefSeq" id="WP_118132102.1">
    <property type="nucleotide sequence ID" value="NZ_CAXTXF010000042.1"/>
</dbReference>
<comment type="caution">
    <text evidence="3">The sequence shown here is derived from an EMBL/GenBank/DDBJ whole genome shotgun (WGS) entry which is preliminary data.</text>
</comment>
<gene>
    <name evidence="3" type="ORF">DW758_02220</name>
</gene>
<sequence length="351" mass="40748">MNQVNQTARPTRIAAWDLLKLFAIFLVVYGHCMQHLLEVDTRYNPMFLWITSFHMPLFMTLSGLFARNSFRASFKDYFMKRGRQVLLPCLSWSLIIFAVIVILGGDLQIYTIKSFAINSLWFLKSVFVCGILGFIAFKSQRNRVMWVVLTLLLSQVILIWNVFIMYPCFLFGICIFKYLSWILKYKCLVLVISGLLFMVFSLYVSFSPNFWVRDQGIREALFSGTLSLMDNALFLMKVILKRYFQLFIGLLGSSFFITLFFLLFTGLRNVYLLNLAKLGQYTLGVYVIQSLILETILVRWISFSSDYFWSFDFVIAPLISLLIVYVCLFINKVIVFKEGKLATLLFGVSCS</sequence>
<feature type="transmembrane region" description="Helical" evidence="1">
    <location>
        <begin position="85"/>
        <end position="103"/>
    </location>
</feature>
<dbReference type="InterPro" id="IPR002656">
    <property type="entry name" value="Acyl_transf_3_dom"/>
</dbReference>
<dbReference type="EMBL" id="QSJZ01000001">
    <property type="protein sequence ID" value="RHE25899.1"/>
    <property type="molecule type" value="Genomic_DNA"/>
</dbReference>
<dbReference type="Proteomes" id="UP000283601">
    <property type="component" value="Unassembled WGS sequence"/>
</dbReference>
<feature type="transmembrane region" description="Helical" evidence="1">
    <location>
        <begin position="188"/>
        <end position="208"/>
    </location>
</feature>
<feature type="domain" description="Acyltransferase 3" evidence="2">
    <location>
        <begin position="14"/>
        <end position="330"/>
    </location>
</feature>
<keyword evidence="1" id="KW-0812">Transmembrane</keyword>
<evidence type="ECO:0000313" key="3">
    <source>
        <dbReference type="EMBL" id="RHE25899.1"/>
    </source>
</evidence>
<feature type="transmembrane region" description="Helical" evidence="1">
    <location>
        <begin position="115"/>
        <end position="137"/>
    </location>
</feature>
<evidence type="ECO:0000256" key="1">
    <source>
        <dbReference type="SAM" id="Phobius"/>
    </source>
</evidence>
<reference evidence="3 4" key="1">
    <citation type="submission" date="2018-08" db="EMBL/GenBank/DDBJ databases">
        <title>A genome reference for cultivated species of the human gut microbiota.</title>
        <authorList>
            <person name="Zou Y."/>
            <person name="Xue W."/>
            <person name="Luo G."/>
        </authorList>
    </citation>
    <scope>NUCLEOTIDE SEQUENCE [LARGE SCALE GENOMIC DNA]</scope>
    <source>
        <strain evidence="3 4">AM29-12AC</strain>
    </source>
</reference>
<accession>A0A414IN94</accession>
<evidence type="ECO:0000313" key="4">
    <source>
        <dbReference type="Proteomes" id="UP000283601"/>
    </source>
</evidence>
<keyword evidence="1" id="KW-1133">Transmembrane helix</keyword>
<proteinExistence type="predicted"/>
<feature type="transmembrane region" description="Helical" evidence="1">
    <location>
        <begin position="144"/>
        <end position="176"/>
    </location>
</feature>
<protein>
    <recommendedName>
        <fullName evidence="2">Acyltransferase 3 domain-containing protein</fullName>
    </recommendedName>
</protein>
<name>A0A414IN94_BACUN</name>
<dbReference type="PANTHER" id="PTHR37312">
    <property type="entry name" value="MEMBRANE-BOUND ACYLTRANSFERASE YKRP-RELATED"/>
    <property type="match status" value="1"/>
</dbReference>
<evidence type="ECO:0000259" key="2">
    <source>
        <dbReference type="Pfam" id="PF01757"/>
    </source>
</evidence>
<dbReference type="PANTHER" id="PTHR37312:SF1">
    <property type="entry name" value="MEMBRANE-BOUND ACYLTRANSFERASE YKRP-RELATED"/>
    <property type="match status" value="1"/>
</dbReference>
<feature type="transmembrane region" description="Helical" evidence="1">
    <location>
        <begin position="246"/>
        <end position="271"/>
    </location>
</feature>
<dbReference type="InterPro" id="IPR052734">
    <property type="entry name" value="Nod_factor_acetyltransferase"/>
</dbReference>